<gene>
    <name evidence="5" type="ORF">DPMN_169468</name>
</gene>
<dbReference type="Pfam" id="PF00628">
    <property type="entry name" value="PHD"/>
    <property type="match status" value="1"/>
</dbReference>
<proteinExistence type="predicted"/>
<evidence type="ECO:0000313" key="6">
    <source>
        <dbReference type="Proteomes" id="UP000828390"/>
    </source>
</evidence>
<dbReference type="Proteomes" id="UP000828390">
    <property type="component" value="Unassembled WGS sequence"/>
</dbReference>
<organism evidence="5 6">
    <name type="scientific">Dreissena polymorpha</name>
    <name type="common">Zebra mussel</name>
    <name type="synonym">Mytilus polymorpha</name>
    <dbReference type="NCBI Taxonomy" id="45954"/>
    <lineage>
        <taxon>Eukaryota</taxon>
        <taxon>Metazoa</taxon>
        <taxon>Spiralia</taxon>
        <taxon>Lophotrochozoa</taxon>
        <taxon>Mollusca</taxon>
        <taxon>Bivalvia</taxon>
        <taxon>Autobranchia</taxon>
        <taxon>Heteroconchia</taxon>
        <taxon>Euheterodonta</taxon>
        <taxon>Imparidentia</taxon>
        <taxon>Neoheterodontei</taxon>
        <taxon>Myida</taxon>
        <taxon>Dreissenoidea</taxon>
        <taxon>Dreissenidae</taxon>
        <taxon>Dreissena</taxon>
    </lineage>
</organism>
<evidence type="ECO:0000313" key="5">
    <source>
        <dbReference type="EMBL" id="KAH3768256.1"/>
    </source>
</evidence>
<evidence type="ECO:0000259" key="4">
    <source>
        <dbReference type="SMART" id="SM00249"/>
    </source>
</evidence>
<evidence type="ECO:0000256" key="2">
    <source>
        <dbReference type="ARBA" id="ARBA00022771"/>
    </source>
</evidence>
<keyword evidence="2" id="KW-0863">Zinc-finger</keyword>
<evidence type="ECO:0000256" key="3">
    <source>
        <dbReference type="ARBA" id="ARBA00022833"/>
    </source>
</evidence>
<dbReference type="InterPro" id="IPR019787">
    <property type="entry name" value="Znf_PHD-finger"/>
</dbReference>
<keyword evidence="3" id="KW-0862">Zinc</keyword>
<dbReference type="SUPFAM" id="SSF57903">
    <property type="entry name" value="FYVE/PHD zinc finger"/>
    <property type="match status" value="1"/>
</dbReference>
<name>A0A9D4DVA9_DREPO</name>
<dbReference type="AlphaFoldDB" id="A0A9D4DVA9"/>
<reference evidence="5" key="1">
    <citation type="journal article" date="2019" name="bioRxiv">
        <title>The Genome of the Zebra Mussel, Dreissena polymorpha: A Resource for Invasive Species Research.</title>
        <authorList>
            <person name="McCartney M.A."/>
            <person name="Auch B."/>
            <person name="Kono T."/>
            <person name="Mallez S."/>
            <person name="Zhang Y."/>
            <person name="Obille A."/>
            <person name="Becker A."/>
            <person name="Abrahante J.E."/>
            <person name="Garbe J."/>
            <person name="Badalamenti J.P."/>
            <person name="Herman A."/>
            <person name="Mangelson H."/>
            <person name="Liachko I."/>
            <person name="Sullivan S."/>
            <person name="Sone E.D."/>
            <person name="Koren S."/>
            <person name="Silverstein K.A.T."/>
            <person name="Beckman K.B."/>
            <person name="Gohl D.M."/>
        </authorList>
    </citation>
    <scope>NUCLEOTIDE SEQUENCE</scope>
    <source>
        <strain evidence="5">Duluth1</strain>
        <tissue evidence="5">Whole animal</tissue>
    </source>
</reference>
<sequence length="172" mass="19870">MSWFWINHIYPALIKEESDNEAPCKPRSENDTRCKSVGATPCKLDYENPLEMSNDMQSLTVQNVRRVLMTVQLPTKSKPKNQTRKQQIKIKEKKVFLCRVCGTDCLDEPTCAADESVGCDRCGVWLHYICADVTSQKLALTDKWFCSKRSDKPDGFRDRHVKTHRQHVAYET</sequence>
<accession>A0A9D4DVA9</accession>
<reference evidence="5" key="2">
    <citation type="submission" date="2020-11" db="EMBL/GenBank/DDBJ databases">
        <authorList>
            <person name="McCartney M.A."/>
            <person name="Auch B."/>
            <person name="Kono T."/>
            <person name="Mallez S."/>
            <person name="Becker A."/>
            <person name="Gohl D.M."/>
            <person name="Silverstein K.A.T."/>
            <person name="Koren S."/>
            <person name="Bechman K.B."/>
            <person name="Herman A."/>
            <person name="Abrahante J.E."/>
            <person name="Garbe J."/>
        </authorList>
    </citation>
    <scope>NUCLEOTIDE SEQUENCE</scope>
    <source>
        <strain evidence="5">Duluth1</strain>
        <tissue evidence="5">Whole animal</tissue>
    </source>
</reference>
<evidence type="ECO:0000256" key="1">
    <source>
        <dbReference type="ARBA" id="ARBA00022723"/>
    </source>
</evidence>
<keyword evidence="1" id="KW-0479">Metal-binding</keyword>
<dbReference type="InterPro" id="IPR011011">
    <property type="entry name" value="Znf_FYVE_PHD"/>
</dbReference>
<protein>
    <recommendedName>
        <fullName evidence="4">Zinc finger PHD-type domain-containing protein</fullName>
    </recommendedName>
</protein>
<dbReference type="EMBL" id="JAIWYP010000009">
    <property type="protein sequence ID" value="KAH3768256.1"/>
    <property type="molecule type" value="Genomic_DNA"/>
</dbReference>
<dbReference type="GO" id="GO:0008270">
    <property type="term" value="F:zinc ion binding"/>
    <property type="evidence" value="ECO:0007669"/>
    <property type="project" value="UniProtKB-KW"/>
</dbReference>
<dbReference type="InterPro" id="IPR001965">
    <property type="entry name" value="Znf_PHD"/>
</dbReference>
<dbReference type="InterPro" id="IPR013083">
    <property type="entry name" value="Znf_RING/FYVE/PHD"/>
</dbReference>
<keyword evidence="6" id="KW-1185">Reference proteome</keyword>
<feature type="domain" description="Zinc finger PHD-type" evidence="4">
    <location>
        <begin position="97"/>
        <end position="150"/>
    </location>
</feature>
<comment type="caution">
    <text evidence="5">The sequence shown here is derived from an EMBL/GenBank/DDBJ whole genome shotgun (WGS) entry which is preliminary data.</text>
</comment>
<dbReference type="SMART" id="SM00249">
    <property type="entry name" value="PHD"/>
    <property type="match status" value="1"/>
</dbReference>
<dbReference type="Gene3D" id="3.30.40.10">
    <property type="entry name" value="Zinc/RING finger domain, C3HC4 (zinc finger)"/>
    <property type="match status" value="1"/>
</dbReference>